<dbReference type="InterPro" id="IPR001478">
    <property type="entry name" value="PDZ"/>
</dbReference>
<gene>
    <name evidence="3" type="ORF">EGYM00163_LOCUS36775</name>
</gene>
<dbReference type="SMART" id="SM00228">
    <property type="entry name" value="PDZ"/>
    <property type="match status" value="1"/>
</dbReference>
<evidence type="ECO:0000259" key="2">
    <source>
        <dbReference type="PROSITE" id="PS50004"/>
    </source>
</evidence>
<feature type="domain" description="C2" evidence="2">
    <location>
        <begin position="70"/>
        <end position="189"/>
    </location>
</feature>
<evidence type="ECO:0000256" key="1">
    <source>
        <dbReference type="SAM" id="MobiDB-lite"/>
    </source>
</evidence>
<dbReference type="AlphaFoldDB" id="A0A7S4LF96"/>
<dbReference type="InterPro" id="IPR000008">
    <property type="entry name" value="C2_dom"/>
</dbReference>
<name>A0A7S4LF96_9EUGL</name>
<dbReference type="InterPro" id="IPR035892">
    <property type="entry name" value="C2_domain_sf"/>
</dbReference>
<dbReference type="EMBL" id="HBJA01106472">
    <property type="protein sequence ID" value="CAE0825526.1"/>
    <property type="molecule type" value="Transcribed_RNA"/>
</dbReference>
<dbReference type="Pfam" id="PF00168">
    <property type="entry name" value="C2"/>
    <property type="match status" value="1"/>
</dbReference>
<reference evidence="3" key="1">
    <citation type="submission" date="2021-01" db="EMBL/GenBank/DDBJ databases">
        <authorList>
            <person name="Corre E."/>
            <person name="Pelletier E."/>
            <person name="Niang G."/>
            <person name="Scheremetjew M."/>
            <person name="Finn R."/>
            <person name="Kale V."/>
            <person name="Holt S."/>
            <person name="Cochrane G."/>
            <person name="Meng A."/>
            <person name="Brown T."/>
            <person name="Cohen L."/>
        </authorList>
    </citation>
    <scope>NUCLEOTIDE SEQUENCE</scope>
    <source>
        <strain evidence="3">CCMP1594</strain>
    </source>
</reference>
<dbReference type="Gene3D" id="2.60.40.150">
    <property type="entry name" value="C2 domain"/>
    <property type="match status" value="1"/>
</dbReference>
<protein>
    <recommendedName>
        <fullName evidence="2">C2 domain-containing protein</fullName>
    </recommendedName>
</protein>
<dbReference type="Gene3D" id="2.30.42.10">
    <property type="match status" value="1"/>
</dbReference>
<evidence type="ECO:0000313" key="3">
    <source>
        <dbReference type="EMBL" id="CAE0825526.1"/>
    </source>
</evidence>
<dbReference type="SUPFAM" id="SSF50156">
    <property type="entry name" value="PDZ domain-like"/>
    <property type="match status" value="1"/>
</dbReference>
<sequence>MPTKSKSKKKSSKKRTSRLDSVVSTTKITTTKLERTDEALNKKVTVTIRHREEAVHTFTYTYKQLLERLRKPDHVVALEYLIVHNANSCIKQLRVTLLEAENLLATHDAQGAKLSMQVGKGEAQTTKVKKGTEYPVYGEEFIFAVTDDPNIYVSFTDNPKKYAKNSKGILRIGNDVEQELLDGEVTKEIPIDIDGRPAGTVKVRVEALFAGDIDIWPFEVDERNEKLVAEHKKLKEAAKKKWVEVKKQRDTEEDDRIRLCIEEATKPKKAQLSTYSTLTVRVEPFLGIEVKNLEEEDAAAVCVTDVEQRSSGDLCGLQKDDLILSWNGVSTANKEIWDALFTKSPTGTQVKLGIIRDDQAITLYMVVGCREVAEMKQKKGKGSKISSRRR</sequence>
<organism evidence="3">
    <name type="scientific">Eutreptiella gymnastica</name>
    <dbReference type="NCBI Taxonomy" id="73025"/>
    <lineage>
        <taxon>Eukaryota</taxon>
        <taxon>Discoba</taxon>
        <taxon>Euglenozoa</taxon>
        <taxon>Euglenida</taxon>
        <taxon>Spirocuta</taxon>
        <taxon>Euglenophyceae</taxon>
        <taxon>Eutreptiales</taxon>
        <taxon>Eutreptiaceae</taxon>
        <taxon>Eutreptiella</taxon>
    </lineage>
</organism>
<dbReference type="CDD" id="cd00030">
    <property type="entry name" value="C2"/>
    <property type="match status" value="1"/>
</dbReference>
<dbReference type="SMART" id="SM00239">
    <property type="entry name" value="C2"/>
    <property type="match status" value="1"/>
</dbReference>
<feature type="compositionally biased region" description="Basic residues" evidence="1">
    <location>
        <begin position="1"/>
        <end position="16"/>
    </location>
</feature>
<dbReference type="PROSITE" id="PS50004">
    <property type="entry name" value="C2"/>
    <property type="match status" value="1"/>
</dbReference>
<accession>A0A7S4LF96</accession>
<feature type="region of interest" description="Disordered" evidence="1">
    <location>
        <begin position="1"/>
        <end position="23"/>
    </location>
</feature>
<dbReference type="SUPFAM" id="SSF49562">
    <property type="entry name" value="C2 domain (Calcium/lipid-binding domain, CaLB)"/>
    <property type="match status" value="1"/>
</dbReference>
<dbReference type="InterPro" id="IPR036034">
    <property type="entry name" value="PDZ_sf"/>
</dbReference>
<proteinExistence type="predicted"/>